<evidence type="ECO:0000313" key="3">
    <source>
        <dbReference type="Proteomes" id="UP001462640"/>
    </source>
</evidence>
<name>A0ABV0GGC1_9BURK</name>
<feature type="region of interest" description="Disordered" evidence="1">
    <location>
        <begin position="344"/>
        <end position="369"/>
    </location>
</feature>
<keyword evidence="3" id="KW-1185">Reference proteome</keyword>
<dbReference type="RefSeq" id="WP_347610965.1">
    <property type="nucleotide sequence ID" value="NZ_JBDPZC010000006.1"/>
</dbReference>
<proteinExistence type="predicted"/>
<dbReference type="PANTHER" id="PTHR35862:SF3">
    <property type="entry name" value="FELS-2 PROPHAGE PROTEIN"/>
    <property type="match status" value="1"/>
</dbReference>
<dbReference type="EMBL" id="JBDPZC010000006">
    <property type="protein sequence ID" value="MEO3714027.1"/>
    <property type="molecule type" value="Genomic_DNA"/>
</dbReference>
<protein>
    <submittedName>
        <fullName evidence="2">Phage late control D family protein</fullName>
    </submittedName>
</protein>
<evidence type="ECO:0000313" key="2">
    <source>
        <dbReference type="EMBL" id="MEO3714027.1"/>
    </source>
</evidence>
<dbReference type="PANTHER" id="PTHR35862">
    <property type="entry name" value="FELS-2 PROPHAGE PROTEIN"/>
    <property type="match status" value="1"/>
</dbReference>
<gene>
    <name evidence="2" type="ORF">ABDJ40_14775</name>
</gene>
<dbReference type="SUPFAM" id="SSF69279">
    <property type="entry name" value="Phage tail proteins"/>
    <property type="match status" value="1"/>
</dbReference>
<dbReference type="Pfam" id="PF05954">
    <property type="entry name" value="Phage_GPD"/>
    <property type="match status" value="1"/>
</dbReference>
<accession>A0ABV0GGC1</accession>
<sequence>MTQPAHRRPSYRITLNGRDLTPTLDSRLQSLTLTDNRMGEVDQLDLVLDDTDGGLELPRRGVEIQVFLGWEDEGLVDKGRFIVDEVEHSGPPDLLSIRARSADLRKSLTIRHERSWHRTTVGAIITKLARENELKPLVAASLAKKPVPHMDQTSESDLSFLTRLGRQFDALATVKNGALLFLPLGASLSASGSPLPVAHIERADGDRHRFCVADGWSYKAVVATWQDSKGAKKGEVLVELGKNGYRELGKGAKPDSQSTKVLRHQYATKANAVRAAKSELARIQRSAATFHINLAQGQGELTTEQPATLTGWKPGIDGASWLISKVTHQLDDNGYTSQLEMELRLPKDGNAEPVGIDEGSERPAEAVDE</sequence>
<reference evidence="2 3" key="1">
    <citation type="submission" date="2024-05" db="EMBL/GenBank/DDBJ databases">
        <title>Roseateles sp. 2.12 16S ribosomal RNA gene Genome sequencing and assembly.</title>
        <authorList>
            <person name="Woo H."/>
        </authorList>
    </citation>
    <scope>NUCLEOTIDE SEQUENCE [LARGE SCALE GENOMIC DNA]</scope>
    <source>
        <strain evidence="2 3">2.12</strain>
    </source>
</reference>
<feature type="compositionally biased region" description="Basic and acidic residues" evidence="1">
    <location>
        <begin position="359"/>
        <end position="369"/>
    </location>
</feature>
<organism evidence="2 3">
    <name type="scientific">Roseateles flavus</name>
    <dbReference type="NCBI Taxonomy" id="3149041"/>
    <lineage>
        <taxon>Bacteria</taxon>
        <taxon>Pseudomonadati</taxon>
        <taxon>Pseudomonadota</taxon>
        <taxon>Betaproteobacteria</taxon>
        <taxon>Burkholderiales</taxon>
        <taxon>Sphaerotilaceae</taxon>
        <taxon>Roseateles</taxon>
    </lineage>
</organism>
<dbReference type="Proteomes" id="UP001462640">
    <property type="component" value="Unassembled WGS sequence"/>
</dbReference>
<dbReference type="InterPro" id="IPR052726">
    <property type="entry name" value="Phage_Baseplate_Hub"/>
</dbReference>
<evidence type="ECO:0000256" key="1">
    <source>
        <dbReference type="SAM" id="MobiDB-lite"/>
    </source>
</evidence>
<comment type="caution">
    <text evidence="2">The sequence shown here is derived from an EMBL/GenBank/DDBJ whole genome shotgun (WGS) entry which is preliminary data.</text>
</comment>